<dbReference type="Proteomes" id="UP000190229">
    <property type="component" value="Unassembled WGS sequence"/>
</dbReference>
<dbReference type="AlphaFoldDB" id="A0A1V4EPX1"/>
<comment type="caution">
    <text evidence="1">The sequence shown here is derived from an EMBL/GenBank/DDBJ whole genome shotgun (WGS) entry which is preliminary data.</text>
</comment>
<reference evidence="1 2" key="1">
    <citation type="submission" date="2017-02" db="EMBL/GenBank/DDBJ databases">
        <title>Draft genome of Acidibacillus ferrooxidans Huett2.</title>
        <authorList>
            <person name="Schopf S."/>
        </authorList>
    </citation>
    <scope>NUCLEOTIDE SEQUENCE [LARGE SCALE GENOMIC DNA]</scope>
    <source>
        <strain evidence="1 2">Huett2</strain>
    </source>
</reference>
<name>A0A1V4EPX1_9BACL</name>
<organism evidence="1 2">
    <name type="scientific">Ferroacidibacillus organovorans</name>
    <dbReference type="NCBI Taxonomy" id="1765683"/>
    <lineage>
        <taxon>Bacteria</taxon>
        <taxon>Bacillati</taxon>
        <taxon>Bacillota</taxon>
        <taxon>Bacilli</taxon>
        <taxon>Bacillales</taxon>
        <taxon>Alicyclobacillaceae</taxon>
        <taxon>Ferroacidibacillus</taxon>
    </lineage>
</organism>
<gene>
    <name evidence="1" type="ORF">B2M26_14205</name>
</gene>
<protein>
    <submittedName>
        <fullName evidence="1">Uncharacterized protein</fullName>
    </submittedName>
</protein>
<dbReference type="EMBL" id="MWPS01000046">
    <property type="protein sequence ID" value="OPG14985.1"/>
    <property type="molecule type" value="Genomic_DNA"/>
</dbReference>
<sequence>MTLSRIGHRREMKKGREKLPSLAQFFRTPEGKPIGSLRSRHSTQYVLSSQEVPVSGLAFTYWLTAVWQRQLGKRVEHGFPFRTVGELPMDLDPQGLSLVELPGLRTQYRRTLDAYRRTYESVGVSGLKRRSGARRADDHKDVLDAYLAIHFGDRLARRYDYIRGLKRPILEDCAAFAWYGAVSVEGIAREEVARGDLLERIKQDITRLAGEYVADVKDVRELAVHHAIPFGAALGQPGAAVDAVMDGRMLEVKTARHLAVEGACDQLFSYYLLEQLERDDRSVETLSFYLARHGCYVTASVAEIRESFPVDAFFRLLLEAERAHVDRVLEQSFTAFCEHQRVAAGVRAWEKEDEIVSIGRRYERAGRIGVTEIAAVRAVPDVLNVSFEQGDDRVLAGRIRQIAEADRLEAQWEIAYEMRRETYLRQSAQLALLEEKAHERGV</sequence>
<keyword evidence="2" id="KW-1185">Reference proteome</keyword>
<proteinExistence type="predicted"/>
<evidence type="ECO:0000313" key="2">
    <source>
        <dbReference type="Proteomes" id="UP000190229"/>
    </source>
</evidence>
<dbReference type="RefSeq" id="WP_079291780.1">
    <property type="nucleotide sequence ID" value="NZ_MWPS01000046.1"/>
</dbReference>
<evidence type="ECO:0000313" key="1">
    <source>
        <dbReference type="EMBL" id="OPG14985.1"/>
    </source>
</evidence>
<accession>A0A1V4EPX1</accession>